<feature type="domain" description="Fibronectin type-III" evidence="15">
    <location>
        <begin position="818"/>
        <end position="904"/>
    </location>
</feature>
<reference evidence="17" key="3">
    <citation type="submission" date="2025-09" db="UniProtKB">
        <authorList>
            <consortium name="Ensembl"/>
        </authorList>
    </citation>
    <scope>IDENTIFICATION</scope>
</reference>
<feature type="compositionally biased region" description="Basic and acidic residues" evidence="14">
    <location>
        <begin position="801"/>
        <end position="818"/>
    </location>
</feature>
<reference evidence="17 18" key="1">
    <citation type="submission" date="2012-03" db="EMBL/GenBank/DDBJ databases">
        <title>Whole Genome Assembly of Papio anubis.</title>
        <authorList>
            <person name="Liu Y.L."/>
            <person name="Abraham K.A."/>
            <person name="Akbar H.A."/>
            <person name="Ali S.A."/>
            <person name="Anosike U.A."/>
            <person name="Aqrawi P.A."/>
            <person name="Arias F.A."/>
            <person name="Attaway T.A."/>
            <person name="Awwad R.A."/>
            <person name="Babu C.B."/>
            <person name="Bandaranaike D.B."/>
            <person name="Battles P.B."/>
            <person name="Bell A.B."/>
            <person name="Beltran B.B."/>
            <person name="Berhane-Mersha D.B."/>
            <person name="Bess C.B."/>
            <person name="Bickham C.B."/>
            <person name="Bolden T.B."/>
            <person name="Carter K.C."/>
            <person name="Chau D.C."/>
            <person name="Chavez A.C."/>
            <person name="Clerc-Blankenburg K.C."/>
            <person name="Coyle M.C."/>
            <person name="Dao M.D."/>
            <person name="Davila M.L.D."/>
            <person name="Davy-Carroll L.D."/>
            <person name="Denson S.D."/>
            <person name="Dinh H.D."/>
            <person name="Fernandez S.F."/>
            <person name="Fernando P.F."/>
            <person name="Forbes L.F."/>
            <person name="Francis C.F."/>
            <person name="Francisco L.F."/>
            <person name="Fu Q.F."/>
            <person name="Garcia-Iii R.G."/>
            <person name="Garrett T.G."/>
            <person name="Gross S.G."/>
            <person name="Gubbala S.G."/>
            <person name="Hirani K.H."/>
            <person name="Hogues M.H."/>
            <person name="Hollins B.H."/>
            <person name="Jackson L.J."/>
            <person name="Javaid M.J."/>
            <person name="Jhangiani S.J."/>
            <person name="Johnson A.J."/>
            <person name="Johnson B.J."/>
            <person name="Jones J.J."/>
            <person name="Joshi V.J."/>
            <person name="Kalu J.K."/>
            <person name="Khan N.K."/>
            <person name="Korchina V.K."/>
            <person name="Kovar C.K."/>
            <person name="Lago L.L."/>
            <person name="Lara F.L."/>
            <person name="Le T.-K.L."/>
            <person name="Lee S.L."/>
            <person name="Legall-Iii F.L."/>
            <person name="Lemon S.L."/>
            <person name="Liu J.L."/>
            <person name="Liu Y.-S.L."/>
            <person name="Liyanage D.L."/>
            <person name="Lopez J.L."/>
            <person name="Lorensuhewa L.L."/>
            <person name="Mata R.M."/>
            <person name="Mathew T.M."/>
            <person name="Mercado C.M."/>
            <person name="Mercado I.M."/>
            <person name="Morales K.M."/>
            <person name="Morgan M.M."/>
            <person name="Munidasa M.M."/>
            <person name="Ngo D.N."/>
            <person name="Nguyen L.N."/>
            <person name="Nguyen T.N."/>
            <person name="Nguyen N.N."/>
            <person name="Obregon M.O."/>
            <person name="Okwuonu G.O."/>
            <person name="Ongeri F.O."/>
            <person name="Onwere C.O."/>
            <person name="Osifeso I.O."/>
            <person name="Parra A.P."/>
            <person name="Patil S.P."/>
            <person name="Perez A.P."/>
            <person name="Perez Y.P."/>
            <person name="Pham C.P."/>
            <person name="Pu L.-L.P."/>
            <person name="Puazo M.P."/>
            <person name="Quiroz J.Q."/>
            <person name="Rouhana J.R."/>
            <person name="Ruiz M.R."/>
            <person name="Ruiz S.-J.R."/>
            <person name="Saada N.S."/>
            <person name="Santibanez J.S."/>
            <person name="Scheel M.S."/>
            <person name="Schneider B.S."/>
            <person name="Simmons D.S."/>
            <person name="Sisson I.S."/>
            <person name="Tang L.-Y.T."/>
            <person name="Thornton R.T."/>
            <person name="Tisius J.T."/>
            <person name="Toledanes G.T."/>
            <person name="Trejos Z.T."/>
            <person name="Usmani K.U."/>
            <person name="Varghese R.V."/>
            <person name="Vattathil S.V."/>
            <person name="Vee V.V."/>
            <person name="Walker D.W."/>
            <person name="Weissenberger G.W."/>
            <person name="White C.W."/>
            <person name="Williams A.W."/>
            <person name="Woodworth J.W."/>
            <person name="Wright R.W."/>
            <person name="Zhu Y.Z."/>
            <person name="Han Y.H."/>
            <person name="Newsham I.N."/>
            <person name="Nazareth L.N."/>
            <person name="Worley K.W."/>
            <person name="Muzny D.M."/>
            <person name="Rogers J.R."/>
            <person name="Gibbs R.G."/>
        </authorList>
    </citation>
    <scope>NUCLEOTIDE SEQUENCE [LARGE SCALE GENOMIC DNA]</scope>
</reference>
<dbReference type="Gene3D" id="2.10.25.10">
    <property type="entry name" value="Laminin"/>
    <property type="match status" value="3"/>
</dbReference>
<feature type="domain" description="Fibrinogen C-terminal" evidence="16">
    <location>
        <begin position="902"/>
        <end position="1119"/>
    </location>
</feature>
<evidence type="ECO:0000256" key="4">
    <source>
        <dbReference type="ARBA" id="ARBA00022525"/>
    </source>
</evidence>
<feature type="domain" description="Fibronectin type-III" evidence="15">
    <location>
        <begin position="281"/>
        <end position="370"/>
    </location>
</feature>
<keyword evidence="8" id="KW-0677">Repeat</keyword>
<dbReference type="InterPro" id="IPR036056">
    <property type="entry name" value="Fibrinogen-like_C"/>
</dbReference>
<feature type="domain" description="Fibronectin type-III" evidence="15">
    <location>
        <begin position="641"/>
        <end position="726"/>
    </location>
</feature>
<feature type="domain" description="Fibronectin type-III" evidence="15">
    <location>
        <begin position="371"/>
        <end position="461"/>
    </location>
</feature>
<dbReference type="SMART" id="SM00060">
    <property type="entry name" value="FN3"/>
    <property type="match status" value="7"/>
</dbReference>
<organism evidence="17 18">
    <name type="scientific">Papio anubis</name>
    <name type="common">Olive baboon</name>
    <dbReference type="NCBI Taxonomy" id="9555"/>
    <lineage>
        <taxon>Eukaryota</taxon>
        <taxon>Metazoa</taxon>
        <taxon>Chordata</taxon>
        <taxon>Craniata</taxon>
        <taxon>Vertebrata</taxon>
        <taxon>Euteleostomi</taxon>
        <taxon>Mammalia</taxon>
        <taxon>Eutheria</taxon>
        <taxon>Euarchontoglires</taxon>
        <taxon>Primates</taxon>
        <taxon>Haplorrhini</taxon>
        <taxon>Catarrhini</taxon>
        <taxon>Cercopithecidae</taxon>
        <taxon>Cercopithecinae</taxon>
        <taxon>Papio</taxon>
    </lineage>
</organism>
<dbReference type="SUPFAM" id="SSF56496">
    <property type="entry name" value="Fibrinogen C-terminal domain-like"/>
    <property type="match status" value="1"/>
</dbReference>
<dbReference type="PROSITE" id="PS01186">
    <property type="entry name" value="EGF_2"/>
    <property type="match status" value="2"/>
</dbReference>
<dbReference type="FunFam" id="2.10.25.10:FF:000332">
    <property type="entry name" value="Tenascin N"/>
    <property type="match status" value="1"/>
</dbReference>
<evidence type="ECO:0000313" key="18">
    <source>
        <dbReference type="Proteomes" id="UP000028761"/>
    </source>
</evidence>
<dbReference type="PANTHER" id="PTHR46708:SF12">
    <property type="entry name" value="TENASCIN N"/>
    <property type="match status" value="1"/>
</dbReference>
<keyword evidence="4" id="KW-0964">Secreted</keyword>
<evidence type="ECO:0000313" key="17">
    <source>
        <dbReference type="Ensembl" id="ENSPANP00000047507.2"/>
    </source>
</evidence>
<keyword evidence="9" id="KW-1015">Disulfide bond</keyword>
<keyword evidence="6" id="KW-0245">EGF-like domain</keyword>
<feature type="region of interest" description="Disordered" evidence="14">
    <location>
        <begin position="801"/>
        <end position="825"/>
    </location>
</feature>
<feature type="domain" description="Fibronectin type-III" evidence="15">
    <location>
        <begin position="550"/>
        <end position="640"/>
    </location>
</feature>
<dbReference type="FunFam" id="2.60.40.10:FF:000783">
    <property type="entry name" value="Tenascin N"/>
    <property type="match status" value="1"/>
</dbReference>
<protein>
    <recommendedName>
        <fullName evidence="12">Tenascin-N</fullName>
    </recommendedName>
    <alternativeName>
        <fullName evidence="13">Tenascin-W</fullName>
    </alternativeName>
</protein>
<evidence type="ECO:0000259" key="16">
    <source>
        <dbReference type="PROSITE" id="PS51406"/>
    </source>
</evidence>
<dbReference type="Pfam" id="PF00147">
    <property type="entry name" value="Fibrinogen_C"/>
    <property type="match status" value="1"/>
</dbReference>
<dbReference type="PROSITE" id="PS51406">
    <property type="entry name" value="FIBRINOGEN_C_2"/>
    <property type="match status" value="1"/>
</dbReference>
<keyword evidence="18" id="KW-1185">Reference proteome</keyword>
<dbReference type="GO" id="GO:0098966">
    <property type="term" value="C:perisynaptic extracellular matrix"/>
    <property type="evidence" value="ECO:0007669"/>
    <property type="project" value="TreeGrafter"/>
</dbReference>
<evidence type="ECO:0000256" key="11">
    <source>
        <dbReference type="ARBA" id="ARBA00059002"/>
    </source>
</evidence>
<dbReference type="InterPro" id="IPR036116">
    <property type="entry name" value="FN3_sf"/>
</dbReference>
<dbReference type="SMART" id="SM00186">
    <property type="entry name" value="FBG"/>
    <property type="match status" value="1"/>
</dbReference>
<evidence type="ECO:0000256" key="10">
    <source>
        <dbReference type="ARBA" id="ARBA00023180"/>
    </source>
</evidence>
<proteinExistence type="inferred from homology"/>
<dbReference type="Gene3D" id="3.90.215.10">
    <property type="entry name" value="Gamma Fibrinogen, chain A, domain 1"/>
    <property type="match status" value="1"/>
</dbReference>
<dbReference type="InterPro" id="IPR050991">
    <property type="entry name" value="ECM_Regulatory_Proteins"/>
</dbReference>
<feature type="region of interest" description="Disordered" evidence="14">
    <location>
        <begin position="622"/>
        <end position="641"/>
    </location>
</feature>
<dbReference type="Pfam" id="PF00041">
    <property type="entry name" value="fn3"/>
    <property type="match status" value="7"/>
</dbReference>
<evidence type="ECO:0000259" key="15">
    <source>
        <dbReference type="PROSITE" id="PS50853"/>
    </source>
</evidence>
<dbReference type="NCBIfam" id="NF040941">
    <property type="entry name" value="GGGWT_bact"/>
    <property type="match status" value="1"/>
</dbReference>
<dbReference type="Proteomes" id="UP000028761">
    <property type="component" value="Chromosome 1"/>
</dbReference>
<dbReference type="InterPro" id="IPR014716">
    <property type="entry name" value="Fibrinogen_a/b/g_C_1"/>
</dbReference>
<dbReference type="InterPro" id="IPR020837">
    <property type="entry name" value="Fibrinogen_CS"/>
</dbReference>
<dbReference type="CDD" id="cd00063">
    <property type="entry name" value="FN3"/>
    <property type="match status" value="7"/>
</dbReference>
<dbReference type="Gene3D" id="2.60.40.10">
    <property type="entry name" value="Immunoglobulins"/>
    <property type="match status" value="7"/>
</dbReference>
<dbReference type="InterPro" id="IPR000742">
    <property type="entry name" value="EGF"/>
</dbReference>
<comment type="function">
    <text evidence="11">Extracellular matrix protein that seems to be a ligand for ITGA8:ITGB1, ITGAV:ITGB1 and ITGA4:ITGB1. Involved in neurite outgrowth and cell migration in hippocampal explants. During endochondral bone formation, inhibits proliferation and differentiation of proteoblasts mediated by canonical WNT signaling. In tumors, stimulates angiogenesis by elongation, migration and sprouting of endothelial cells. Expressed in most mammary tumors, may facilitate tumorigenesis by supporting the migratory behavior of breast cancer cells.</text>
</comment>
<reference evidence="17" key="2">
    <citation type="submission" date="2025-08" db="UniProtKB">
        <authorList>
            <consortium name="Ensembl"/>
        </authorList>
    </citation>
    <scope>IDENTIFICATION</scope>
</reference>
<evidence type="ECO:0000256" key="5">
    <source>
        <dbReference type="ARBA" id="ARBA00022530"/>
    </source>
</evidence>
<evidence type="ECO:0000256" key="6">
    <source>
        <dbReference type="ARBA" id="ARBA00022536"/>
    </source>
</evidence>
<dbReference type="CDD" id="cd00035">
    <property type="entry name" value="ChtBD1"/>
    <property type="match status" value="1"/>
</dbReference>
<dbReference type="GO" id="GO:0030155">
    <property type="term" value="P:regulation of cell adhesion"/>
    <property type="evidence" value="ECO:0007669"/>
    <property type="project" value="TreeGrafter"/>
</dbReference>
<dbReference type="InterPro" id="IPR013783">
    <property type="entry name" value="Ig-like_fold"/>
</dbReference>
<dbReference type="InterPro" id="IPR003961">
    <property type="entry name" value="FN3_dom"/>
</dbReference>
<dbReference type="SUPFAM" id="SSF49265">
    <property type="entry name" value="Fibronectin type III"/>
    <property type="match status" value="4"/>
</dbReference>
<comment type="subunit">
    <text evidence="3">Homohexamer.</text>
</comment>
<keyword evidence="7" id="KW-0732">Signal</keyword>
<keyword evidence="5" id="KW-0272">Extracellular matrix</keyword>
<gene>
    <name evidence="17" type="primary">TNN</name>
</gene>
<sequence length="1140" mass="126433">MFLNTGILEGLLPVFPRMSLQEMFRFPLGLLLGSVLLVASAPATLEPPSCNNKEQQVTVSHTYKIDVPKSALVQVEADPQPLSDDGASLLALGEAGEEQNIVFRHNIRLQTPQKDCELAGSVQDLLARVKKLEEEMVEMKEQCSAQRCCQGATDLSRRCSGHGTFSLETCSCHCEEGREGPACEQLACPGACSGHGRCVDGRCLCHEPYVGADCGYPACPENCSGHGECVRGVCQCHEDFTSEDCSERRCPGDCSGHGFCDTGECYCEEGFTGLDCAQVVAPQGLQLLKSTEDSLLVSWEPSSQVDHYFLNYYPLGKELSGKQIRVPKEQHSYKILGLLPGTKYIVTLRNVKKDIFSSPQHLLATTDLAALGTAWVTEETEHSLDVEWENPSTEVDYYKLRYGPMTGQEVTEVTVPKSSDPKSRYDITGLHPGTEYKITVVPMRGMLEGKPILLNGRTEIDSPTNVVTDRVTEDTATVSWEPVQAVIDKYVVRYTSADGDTKEMAVHKDESSTVLTGLKPGEAYKVYVWAERGNQGSKKADTNALTEIDSPANLVTDRVTENTATISWDPVQATIDKYVVRYTSADNQETREVPVGKEQSSTVLTGLRPGVEYTVHVWAQKGDRESKKANTNAPTDIDSPKNLVTDQVTENMATVSWDPVQATIDKYMVRYTSADGETREVPVGKEHSSTILTGLRPGMEYMVHVWAQKGDQESKKTDTKAQTDIDSPQNLVTDWVTENVATVSWDPVQATIDRYVVRYTSAKDGETREVPVGKERNSTVLTGLRPGVEYTVHVWAQKGAQEGKKADTKAQTEIDPPRNLRPSAVTQSGGVLTWTPPSAQIHGYILTYQFPDGTVKEIQLGREDQRFELQGLEQGATYPVSLVAFKGGLRSRNVSTTLSTVGARFPHPSDCSQVQQNSNAASGLYTIYLHGDASRPLQVYCDMDTDGGGWIVFQRRNTGQLDFFKRWRTYVEGFGDPTKEFWLGLDKLHNLTTGTPTRYEVRVDLQTANESAYAIYDFFQVASSKERYKLTVGKYRGTAGDALSYHNGWKFTTFDRDNDIALSNCALTHHGGWWYKNCHLANPNGRYGETKHSEGVNWEPWKGHEFSIPYVELKIRPHGYSKEPVLGRKKRTLGGRLRTF</sequence>
<dbReference type="GO" id="GO:0005615">
    <property type="term" value="C:extracellular space"/>
    <property type="evidence" value="ECO:0007669"/>
    <property type="project" value="TreeGrafter"/>
</dbReference>
<evidence type="ECO:0000256" key="3">
    <source>
        <dbReference type="ARBA" id="ARBA00011643"/>
    </source>
</evidence>
<evidence type="ECO:0000256" key="2">
    <source>
        <dbReference type="ARBA" id="ARBA00008673"/>
    </source>
</evidence>
<dbReference type="GO" id="GO:0030334">
    <property type="term" value="P:regulation of cell migration"/>
    <property type="evidence" value="ECO:0007669"/>
    <property type="project" value="UniProtKB-ARBA"/>
</dbReference>
<dbReference type="GO" id="GO:0090733">
    <property type="term" value="C:tenascin complex"/>
    <property type="evidence" value="ECO:0007669"/>
    <property type="project" value="UniProtKB-ARBA"/>
</dbReference>
<dbReference type="PROSITE" id="PS50853">
    <property type="entry name" value="FN3"/>
    <property type="match status" value="7"/>
</dbReference>
<comment type="subcellular location">
    <subcellularLocation>
        <location evidence="1">Secreted</location>
        <location evidence="1">Extracellular space</location>
        <location evidence="1">Extracellular matrix</location>
    </subcellularLocation>
</comment>
<dbReference type="FunFam" id="2.60.40.10:FF:000156">
    <property type="entry name" value="Tenascin N"/>
    <property type="match status" value="4"/>
</dbReference>
<dbReference type="FunFam" id="2.10.25.10:FF:000001">
    <property type="entry name" value="Tenascin C"/>
    <property type="match status" value="2"/>
</dbReference>
<dbReference type="Ensembl" id="ENSPANT00000042012.2">
    <property type="protein sequence ID" value="ENSPANP00000047507.2"/>
    <property type="gene ID" value="ENSPANG00000005095.3"/>
</dbReference>
<evidence type="ECO:0000256" key="7">
    <source>
        <dbReference type="ARBA" id="ARBA00022729"/>
    </source>
</evidence>
<comment type="similarity">
    <text evidence="2">Belongs to the tenascin family.</text>
</comment>
<evidence type="ECO:0000256" key="8">
    <source>
        <dbReference type="ARBA" id="ARBA00022737"/>
    </source>
</evidence>
<feature type="domain" description="Fibronectin type-III" evidence="15">
    <location>
        <begin position="462"/>
        <end position="549"/>
    </location>
</feature>
<keyword evidence="10" id="KW-0325">Glycoprotein</keyword>
<evidence type="ECO:0000256" key="9">
    <source>
        <dbReference type="ARBA" id="ARBA00023157"/>
    </source>
</evidence>
<dbReference type="FunFam" id="3.90.215.10:FF:000001">
    <property type="entry name" value="Tenascin isoform 1"/>
    <property type="match status" value="1"/>
</dbReference>
<evidence type="ECO:0000256" key="14">
    <source>
        <dbReference type="SAM" id="MobiDB-lite"/>
    </source>
</evidence>
<evidence type="ECO:0000256" key="12">
    <source>
        <dbReference type="ARBA" id="ARBA00072694"/>
    </source>
</evidence>
<dbReference type="GeneTree" id="ENSGT00940000160553"/>
<evidence type="ECO:0000256" key="1">
    <source>
        <dbReference type="ARBA" id="ARBA00004498"/>
    </source>
</evidence>
<dbReference type="FunFam" id="2.60.40.10:FF:000534">
    <property type="entry name" value="Tenascin N"/>
    <property type="match status" value="1"/>
</dbReference>
<accession>A0A2I3NHE8</accession>
<dbReference type="GO" id="GO:2000026">
    <property type="term" value="P:regulation of multicellular organismal development"/>
    <property type="evidence" value="ECO:0007669"/>
    <property type="project" value="UniProtKB-ARBA"/>
</dbReference>
<dbReference type="Bgee" id="ENSPANG00000005095">
    <property type="expression patterns" value="Expressed in iris and 36 other cell types or tissues"/>
</dbReference>
<evidence type="ECO:0000256" key="13">
    <source>
        <dbReference type="ARBA" id="ARBA00080295"/>
    </source>
</evidence>
<dbReference type="AlphaFoldDB" id="A0A2I3NHE8"/>
<dbReference type="PROSITE" id="PS00514">
    <property type="entry name" value="FIBRINOGEN_C_1"/>
    <property type="match status" value="1"/>
</dbReference>
<dbReference type="CDD" id="cd00087">
    <property type="entry name" value="FReD"/>
    <property type="match status" value="1"/>
</dbReference>
<name>A0A2I3NHE8_PAPAN</name>
<dbReference type="PANTHER" id="PTHR46708">
    <property type="entry name" value="TENASCIN"/>
    <property type="match status" value="1"/>
</dbReference>
<feature type="domain" description="Fibronectin type-III" evidence="15">
    <location>
        <begin position="727"/>
        <end position="817"/>
    </location>
</feature>
<dbReference type="SMART" id="SM00181">
    <property type="entry name" value="EGF"/>
    <property type="match status" value="3"/>
</dbReference>
<dbReference type="InterPro" id="IPR002181">
    <property type="entry name" value="Fibrinogen_a/b/g_C_dom"/>
</dbReference>
<dbReference type="Pfam" id="PF23106">
    <property type="entry name" value="EGF_Teneurin"/>
    <property type="match status" value="2"/>
</dbReference>